<dbReference type="Gene3D" id="3.20.20.140">
    <property type="entry name" value="Metal-dependent hydrolases"/>
    <property type="match status" value="1"/>
</dbReference>
<comment type="caution">
    <text evidence="1">The sequence shown here is derived from an EMBL/GenBank/DDBJ whole genome shotgun (WGS) entry which is preliminary data.</text>
</comment>
<organism evidence="1 2">
    <name type="scientific">Candidatus Buchananbacteria bacterium RIFCSPHIGHO2_01_FULL_39_14</name>
    <dbReference type="NCBI Taxonomy" id="1797532"/>
    <lineage>
        <taxon>Bacteria</taxon>
        <taxon>Candidatus Buchananiibacteriota</taxon>
    </lineage>
</organism>
<dbReference type="STRING" id="1797532.A2729_01985"/>
<dbReference type="SUPFAM" id="SSF89550">
    <property type="entry name" value="PHP domain-like"/>
    <property type="match status" value="1"/>
</dbReference>
<dbReference type="AlphaFoldDB" id="A0A1G1Y111"/>
<dbReference type="Proteomes" id="UP000178930">
    <property type="component" value="Unassembled WGS sequence"/>
</dbReference>
<dbReference type="InterPro" id="IPR016195">
    <property type="entry name" value="Pol/histidinol_Pase-like"/>
</dbReference>
<gene>
    <name evidence="1" type="ORF">A2729_01985</name>
</gene>
<dbReference type="PANTHER" id="PTHR40084">
    <property type="entry name" value="PHOSPHOHYDROLASE, PHP FAMILY"/>
    <property type="match status" value="1"/>
</dbReference>
<protein>
    <submittedName>
        <fullName evidence="1">DNA helicase UvrD</fullName>
    </submittedName>
</protein>
<dbReference type="PANTHER" id="PTHR40084:SF1">
    <property type="entry name" value="PHOSPHOTRANSFERASE"/>
    <property type="match status" value="1"/>
</dbReference>
<proteinExistence type="predicted"/>
<keyword evidence="1" id="KW-0378">Hydrolase</keyword>
<sequence>MRIIADLHLHSKYARACSKDLDLEHNVIWAKKKGIDLVGTADFTHPYWFKELKEKLVEEKSGLYKLKGTDGKVLFMLTTELSCIYSQGGKVRRIHLCVFVSDLDTVAKINDALTKRGVNLKADGRPIMGLSAIELTKIILEINPKSLIIPAHAWTPWFSVFGSYSGFDTLEECFGEMTKYIYAIETGLSSDPAMNWRFSALDKITLISNSDAHSSANLGREANVFEILENKLSYAEIYRIIKEKDKKSFLYTIEFFPEEGKYHFDGHRTCKISFSPSQSKKNKGICSVCQKPLTIGVLNRVEVLANRPEGFKLETIPYKSLVPLPEVIAEALDLGKTSKKVNVIYEDLISKGSSEFKILLDLSYDELAKIALPEIVLAIKNIREGKVKAIPGYDGEYGVIKALDGIEKIKPAQKSLF</sequence>
<dbReference type="CDD" id="cd19067">
    <property type="entry name" value="PfuEndoQ-like"/>
    <property type="match status" value="1"/>
</dbReference>
<evidence type="ECO:0000313" key="2">
    <source>
        <dbReference type="Proteomes" id="UP000178930"/>
    </source>
</evidence>
<name>A0A1G1Y111_9BACT</name>
<keyword evidence="1" id="KW-0347">Helicase</keyword>
<dbReference type="EMBL" id="MHIB01000002">
    <property type="protein sequence ID" value="OGY45536.1"/>
    <property type="molecule type" value="Genomic_DNA"/>
</dbReference>
<keyword evidence="1" id="KW-0547">Nucleotide-binding</keyword>
<evidence type="ECO:0000313" key="1">
    <source>
        <dbReference type="EMBL" id="OGY45536.1"/>
    </source>
</evidence>
<keyword evidence="1" id="KW-0067">ATP-binding</keyword>
<reference evidence="1 2" key="1">
    <citation type="journal article" date="2016" name="Nat. Commun.">
        <title>Thousands of microbial genomes shed light on interconnected biogeochemical processes in an aquifer system.</title>
        <authorList>
            <person name="Anantharaman K."/>
            <person name="Brown C.T."/>
            <person name="Hug L.A."/>
            <person name="Sharon I."/>
            <person name="Castelle C.J."/>
            <person name="Probst A.J."/>
            <person name="Thomas B.C."/>
            <person name="Singh A."/>
            <person name="Wilkins M.J."/>
            <person name="Karaoz U."/>
            <person name="Brodie E.L."/>
            <person name="Williams K.H."/>
            <person name="Hubbard S.S."/>
            <person name="Banfield J.F."/>
        </authorList>
    </citation>
    <scope>NUCLEOTIDE SEQUENCE [LARGE SCALE GENOMIC DNA]</scope>
</reference>
<accession>A0A1G1Y111</accession>
<dbReference type="GO" id="GO:0004386">
    <property type="term" value="F:helicase activity"/>
    <property type="evidence" value="ECO:0007669"/>
    <property type="project" value="UniProtKB-KW"/>
</dbReference>